<keyword evidence="3" id="KW-1185">Reference proteome</keyword>
<organism evidence="2 3">
    <name type="scientific">Mycena belliarum</name>
    <dbReference type="NCBI Taxonomy" id="1033014"/>
    <lineage>
        <taxon>Eukaryota</taxon>
        <taxon>Fungi</taxon>
        <taxon>Dikarya</taxon>
        <taxon>Basidiomycota</taxon>
        <taxon>Agaricomycotina</taxon>
        <taxon>Agaricomycetes</taxon>
        <taxon>Agaricomycetidae</taxon>
        <taxon>Agaricales</taxon>
        <taxon>Marasmiineae</taxon>
        <taxon>Mycenaceae</taxon>
        <taxon>Mycena</taxon>
    </lineage>
</organism>
<comment type="caution">
    <text evidence="2">The sequence shown here is derived from an EMBL/GenBank/DDBJ whole genome shotgun (WGS) entry which is preliminary data.</text>
</comment>
<reference evidence="2" key="1">
    <citation type="submission" date="2023-03" db="EMBL/GenBank/DDBJ databases">
        <title>Massive genome expansion in bonnet fungi (Mycena s.s.) driven by repeated elements and novel gene families across ecological guilds.</title>
        <authorList>
            <consortium name="Lawrence Berkeley National Laboratory"/>
            <person name="Harder C.B."/>
            <person name="Miyauchi S."/>
            <person name="Viragh M."/>
            <person name="Kuo A."/>
            <person name="Thoen E."/>
            <person name="Andreopoulos B."/>
            <person name="Lu D."/>
            <person name="Skrede I."/>
            <person name="Drula E."/>
            <person name="Henrissat B."/>
            <person name="Morin E."/>
            <person name="Kohler A."/>
            <person name="Barry K."/>
            <person name="LaButti K."/>
            <person name="Morin E."/>
            <person name="Salamov A."/>
            <person name="Lipzen A."/>
            <person name="Mereny Z."/>
            <person name="Hegedus B."/>
            <person name="Baldrian P."/>
            <person name="Stursova M."/>
            <person name="Weitz H."/>
            <person name="Taylor A."/>
            <person name="Grigoriev I.V."/>
            <person name="Nagy L.G."/>
            <person name="Martin F."/>
            <person name="Kauserud H."/>
        </authorList>
    </citation>
    <scope>NUCLEOTIDE SEQUENCE</scope>
    <source>
        <strain evidence="2">CBHHK173m</strain>
    </source>
</reference>
<evidence type="ECO:0000313" key="3">
    <source>
        <dbReference type="Proteomes" id="UP001222325"/>
    </source>
</evidence>
<name>A0AAD6XR47_9AGAR</name>
<sequence length="212" mass="21800">MSVFLCGWVSGCMRGAGASLYCALRADGLVAQPLRCAAAVASDLIFLGGEWIALCDLGRPTVDAASGILCMRPVGLCPQAQALRKAVLRGLSFSAGIAFLASPAFGGGAAGIICDCLPQQQSMRVDLQRGRYIGALGRLFDEHAISPRVDPSHNLRAPHLLLAALGRCGHHAGAAAMLGSSRSLSGVPLQSRGTLSFWAESGSRSAASGGRP</sequence>
<dbReference type="EMBL" id="JARJCN010000025">
    <property type="protein sequence ID" value="KAJ7088903.1"/>
    <property type="molecule type" value="Genomic_DNA"/>
</dbReference>
<dbReference type="AlphaFoldDB" id="A0AAD6XR47"/>
<evidence type="ECO:0000256" key="1">
    <source>
        <dbReference type="SAM" id="SignalP"/>
    </source>
</evidence>
<dbReference type="Proteomes" id="UP001222325">
    <property type="component" value="Unassembled WGS sequence"/>
</dbReference>
<accession>A0AAD6XR47</accession>
<proteinExistence type="predicted"/>
<protein>
    <submittedName>
        <fullName evidence="2">Uncharacterized protein</fullName>
    </submittedName>
</protein>
<evidence type="ECO:0000313" key="2">
    <source>
        <dbReference type="EMBL" id="KAJ7088903.1"/>
    </source>
</evidence>
<feature type="chain" id="PRO_5042181191" evidence="1">
    <location>
        <begin position="19"/>
        <end position="212"/>
    </location>
</feature>
<keyword evidence="1" id="KW-0732">Signal</keyword>
<gene>
    <name evidence="2" type="ORF">B0H15DRAFT_841096</name>
</gene>
<feature type="signal peptide" evidence="1">
    <location>
        <begin position="1"/>
        <end position="18"/>
    </location>
</feature>